<protein>
    <submittedName>
        <fullName evidence="2">Uncharacterized protein</fullName>
    </submittedName>
</protein>
<dbReference type="PANTHER" id="PTHR12138:SF162">
    <property type="entry name" value="CHROMOSOME UNDETERMINED SCAFFOLD_275, WHOLE GENOME SHOTGUN SEQUENCE"/>
    <property type="match status" value="1"/>
</dbReference>
<dbReference type="GeneTree" id="ENSGT01150000286943"/>
<reference evidence="2" key="3">
    <citation type="submission" date="2025-09" db="UniProtKB">
        <authorList>
            <consortium name="Ensembl"/>
        </authorList>
    </citation>
    <scope>IDENTIFICATION</scope>
</reference>
<keyword evidence="3" id="KW-1185">Reference proteome</keyword>
<evidence type="ECO:0000256" key="1">
    <source>
        <dbReference type="SAM" id="Phobius"/>
    </source>
</evidence>
<organism evidence="2 3">
    <name type="scientific">Papio anubis</name>
    <name type="common">Olive baboon</name>
    <dbReference type="NCBI Taxonomy" id="9555"/>
    <lineage>
        <taxon>Eukaryota</taxon>
        <taxon>Metazoa</taxon>
        <taxon>Chordata</taxon>
        <taxon>Craniata</taxon>
        <taxon>Vertebrata</taxon>
        <taxon>Euteleostomi</taxon>
        <taxon>Mammalia</taxon>
        <taxon>Eutheria</taxon>
        <taxon>Euarchontoglires</taxon>
        <taxon>Primates</taxon>
        <taxon>Haplorrhini</taxon>
        <taxon>Catarrhini</taxon>
        <taxon>Cercopithecidae</taxon>
        <taxon>Cercopithecinae</taxon>
        <taxon>Papio</taxon>
    </lineage>
</organism>
<reference evidence="2 3" key="1">
    <citation type="submission" date="2012-03" db="EMBL/GenBank/DDBJ databases">
        <title>Whole Genome Assembly of Papio anubis.</title>
        <authorList>
            <person name="Liu Y.L."/>
            <person name="Abraham K.A."/>
            <person name="Akbar H.A."/>
            <person name="Ali S.A."/>
            <person name="Anosike U.A."/>
            <person name="Aqrawi P.A."/>
            <person name="Arias F.A."/>
            <person name="Attaway T.A."/>
            <person name="Awwad R.A."/>
            <person name="Babu C.B."/>
            <person name="Bandaranaike D.B."/>
            <person name="Battles P.B."/>
            <person name="Bell A.B."/>
            <person name="Beltran B.B."/>
            <person name="Berhane-Mersha D.B."/>
            <person name="Bess C.B."/>
            <person name="Bickham C.B."/>
            <person name="Bolden T.B."/>
            <person name="Carter K.C."/>
            <person name="Chau D.C."/>
            <person name="Chavez A.C."/>
            <person name="Clerc-Blankenburg K.C."/>
            <person name="Coyle M.C."/>
            <person name="Dao M.D."/>
            <person name="Davila M.L.D."/>
            <person name="Davy-Carroll L.D."/>
            <person name="Denson S.D."/>
            <person name="Dinh H.D."/>
            <person name="Fernandez S.F."/>
            <person name="Fernando P.F."/>
            <person name="Forbes L.F."/>
            <person name="Francis C.F."/>
            <person name="Francisco L.F."/>
            <person name="Fu Q.F."/>
            <person name="Garcia-Iii R.G."/>
            <person name="Garrett T.G."/>
            <person name="Gross S.G."/>
            <person name="Gubbala S.G."/>
            <person name="Hirani K.H."/>
            <person name="Hogues M.H."/>
            <person name="Hollins B.H."/>
            <person name="Jackson L.J."/>
            <person name="Javaid M.J."/>
            <person name="Jhangiani S.J."/>
            <person name="Johnson A.J."/>
            <person name="Johnson B.J."/>
            <person name="Jones J.J."/>
            <person name="Joshi V.J."/>
            <person name="Kalu J.K."/>
            <person name="Khan N.K."/>
            <person name="Korchina V.K."/>
            <person name="Kovar C.K."/>
            <person name="Lago L.L."/>
            <person name="Lara F.L."/>
            <person name="Le T.-K.L."/>
            <person name="Lee S.L."/>
            <person name="Legall-Iii F.L."/>
            <person name="Lemon S.L."/>
            <person name="Liu J.L."/>
            <person name="Liu Y.-S.L."/>
            <person name="Liyanage D.L."/>
            <person name="Lopez J.L."/>
            <person name="Lorensuhewa L.L."/>
            <person name="Mata R.M."/>
            <person name="Mathew T.M."/>
            <person name="Mercado C.M."/>
            <person name="Mercado I.M."/>
            <person name="Morales K.M."/>
            <person name="Morgan M.M."/>
            <person name="Munidasa M.M."/>
            <person name="Ngo D.N."/>
            <person name="Nguyen L.N."/>
            <person name="Nguyen T.N."/>
            <person name="Nguyen N.N."/>
            <person name="Obregon M.O."/>
            <person name="Okwuonu G.O."/>
            <person name="Ongeri F.O."/>
            <person name="Onwere C.O."/>
            <person name="Osifeso I.O."/>
            <person name="Parra A.P."/>
            <person name="Patil S.P."/>
            <person name="Perez A.P."/>
            <person name="Perez Y.P."/>
            <person name="Pham C.P."/>
            <person name="Pu L.-L.P."/>
            <person name="Puazo M.P."/>
            <person name="Quiroz J.Q."/>
            <person name="Rouhana J.R."/>
            <person name="Ruiz M.R."/>
            <person name="Ruiz S.-J.R."/>
            <person name="Saada N.S."/>
            <person name="Santibanez J.S."/>
            <person name="Scheel M.S."/>
            <person name="Schneider B.S."/>
            <person name="Simmons D.S."/>
            <person name="Sisson I.S."/>
            <person name="Tang L.-Y.T."/>
            <person name="Thornton R.T."/>
            <person name="Tisius J.T."/>
            <person name="Toledanes G.T."/>
            <person name="Trejos Z.T."/>
            <person name="Usmani K.U."/>
            <person name="Varghese R.V."/>
            <person name="Vattathil S.V."/>
            <person name="Vee V.V."/>
            <person name="Walker D.W."/>
            <person name="Weissenberger G.W."/>
            <person name="White C.W."/>
            <person name="Williams A.W."/>
            <person name="Woodworth J.W."/>
            <person name="Wright R.W."/>
            <person name="Zhu Y.Z."/>
            <person name="Han Y.H."/>
            <person name="Newsham I.N."/>
            <person name="Nazareth L.N."/>
            <person name="Worley K.W."/>
            <person name="Muzny D.M."/>
            <person name="Rogers J.R."/>
            <person name="Gibbs R.G."/>
        </authorList>
    </citation>
    <scope>NUCLEOTIDE SEQUENCE [LARGE SCALE GENOMIC DNA]</scope>
</reference>
<dbReference type="Proteomes" id="UP000028761">
    <property type="component" value="Chromosome 11"/>
</dbReference>
<reference evidence="2" key="2">
    <citation type="submission" date="2025-08" db="UniProtKB">
        <authorList>
            <consortium name="Ensembl"/>
        </authorList>
    </citation>
    <scope>IDENTIFICATION</scope>
</reference>
<name>A0A8I5NHX2_PAPAN</name>
<feature type="transmembrane region" description="Helical" evidence="1">
    <location>
        <begin position="61"/>
        <end position="81"/>
    </location>
</feature>
<feature type="transmembrane region" description="Helical" evidence="1">
    <location>
        <begin position="33"/>
        <end position="55"/>
    </location>
</feature>
<dbReference type="Ensembl" id="ENSPANT00000073097.1">
    <property type="protein sequence ID" value="ENSPANP00000057119.1"/>
    <property type="gene ID" value="ENSPANG00000042984.1"/>
</dbReference>
<evidence type="ECO:0000313" key="2">
    <source>
        <dbReference type="Ensembl" id="ENSPANP00000057119.1"/>
    </source>
</evidence>
<dbReference type="OMA" id="LRINTIF"/>
<sequence length="192" mass="21172">MDIGAGSKDSKTSRNLRFGESIKPDTSFLCIRTLSLSLSLFLFLFFLLSFLFLFLPSFSSFLPSFFFLSFLFLSLFLYLLVSFSFSLSPFLPFLLSSFPPLPSLPPSHPPFLPSSLLIFLRESCPCHRGCDTILAHCNLCFPGSSNSPASTSQVAGITGTCHHALLVSVFLVEMCFHHIGQAGLLVRLVLNS</sequence>
<dbReference type="PANTHER" id="PTHR12138">
    <property type="entry name" value="PRIMATE-EXPANDED PROTEIN FAMILY"/>
    <property type="match status" value="1"/>
</dbReference>
<keyword evidence="1" id="KW-1133">Transmembrane helix</keyword>
<keyword evidence="1" id="KW-0472">Membrane</keyword>
<keyword evidence="1" id="KW-0812">Transmembrane</keyword>
<proteinExistence type="predicted"/>
<evidence type="ECO:0000313" key="3">
    <source>
        <dbReference type="Proteomes" id="UP000028761"/>
    </source>
</evidence>
<accession>A0A8I5NHX2</accession>
<dbReference type="AlphaFoldDB" id="A0A8I5NHX2"/>